<sequence>MSCQQSQQQCQPQPKCPTSPKCPPKSSAQCSPQAPAGCALGSGSGCGPSSGGSCCLSHHRHHGSHRCWLHSSDPCDSGSERQSGVSGCGHDSRNSC</sequence>
<dbReference type="Ensembl" id="ENSNVIT00000002284.1">
    <property type="protein sequence ID" value="ENSNVIP00000001966.1"/>
    <property type="gene ID" value="ENSNVIG00000001604.1"/>
</dbReference>
<evidence type="ECO:0000256" key="2">
    <source>
        <dbReference type="ARBA" id="ARBA00023249"/>
    </source>
</evidence>
<evidence type="ECO:0000256" key="3">
    <source>
        <dbReference type="SAM" id="MobiDB-lite"/>
    </source>
</evidence>
<organism evidence="4 5">
    <name type="scientific">Neovison vison</name>
    <name type="common">American mink</name>
    <name type="synonym">Mustela vison</name>
    <dbReference type="NCBI Taxonomy" id="452646"/>
    <lineage>
        <taxon>Eukaryota</taxon>
        <taxon>Metazoa</taxon>
        <taxon>Chordata</taxon>
        <taxon>Craniata</taxon>
        <taxon>Vertebrata</taxon>
        <taxon>Euteleostomi</taxon>
        <taxon>Mammalia</taxon>
        <taxon>Eutheria</taxon>
        <taxon>Laurasiatheria</taxon>
        <taxon>Carnivora</taxon>
        <taxon>Caniformia</taxon>
        <taxon>Musteloidea</taxon>
        <taxon>Mustelidae</taxon>
        <taxon>Mustelinae</taxon>
        <taxon>Neogale</taxon>
    </lineage>
</organism>
<reference evidence="4" key="2">
    <citation type="submission" date="2025-09" db="UniProtKB">
        <authorList>
            <consortium name="Ensembl"/>
        </authorList>
    </citation>
    <scope>IDENTIFICATION</scope>
</reference>
<dbReference type="InterPro" id="IPR028205">
    <property type="entry name" value="LCE"/>
</dbReference>
<keyword evidence="5" id="KW-1185">Reference proteome</keyword>
<proteinExistence type="inferred from homology"/>
<accession>A0A8C7A977</accession>
<dbReference type="Proteomes" id="UP000694425">
    <property type="component" value="Unplaced"/>
</dbReference>
<reference evidence="4" key="1">
    <citation type="submission" date="2025-08" db="UniProtKB">
        <authorList>
            <consortium name="Ensembl"/>
        </authorList>
    </citation>
    <scope>IDENTIFICATION</scope>
</reference>
<feature type="region of interest" description="Disordered" evidence="3">
    <location>
        <begin position="1"/>
        <end position="96"/>
    </location>
</feature>
<feature type="compositionally biased region" description="Basic residues" evidence="3">
    <location>
        <begin position="57"/>
        <end position="68"/>
    </location>
</feature>
<dbReference type="AlphaFoldDB" id="A0A8C7A977"/>
<dbReference type="Pfam" id="PF14672">
    <property type="entry name" value="LCE"/>
    <property type="match status" value="1"/>
</dbReference>
<evidence type="ECO:0000313" key="5">
    <source>
        <dbReference type="Proteomes" id="UP000694425"/>
    </source>
</evidence>
<feature type="compositionally biased region" description="Low complexity" evidence="3">
    <location>
        <begin position="1"/>
        <end position="13"/>
    </location>
</feature>
<protein>
    <recommendedName>
        <fullName evidence="6">Late cornified envelope protein 3D-like</fullName>
    </recommendedName>
</protein>
<comment type="similarity">
    <text evidence="1">Belongs to the LCE family.</text>
</comment>
<name>A0A8C7A977_NEOVI</name>
<dbReference type="GO" id="GO:0031424">
    <property type="term" value="P:keratinization"/>
    <property type="evidence" value="ECO:0007669"/>
    <property type="project" value="UniProtKB-KW"/>
</dbReference>
<keyword evidence="2" id="KW-0417">Keratinization</keyword>
<feature type="compositionally biased region" description="Pro residues" evidence="3">
    <location>
        <begin position="14"/>
        <end position="23"/>
    </location>
</feature>
<evidence type="ECO:0008006" key="6">
    <source>
        <dbReference type="Google" id="ProtNLM"/>
    </source>
</evidence>
<evidence type="ECO:0000313" key="4">
    <source>
        <dbReference type="Ensembl" id="ENSNVIP00000001966.1"/>
    </source>
</evidence>
<dbReference type="GeneTree" id="ENSGT00940000163905"/>
<evidence type="ECO:0000256" key="1">
    <source>
        <dbReference type="ARBA" id="ARBA00006189"/>
    </source>
</evidence>
<feature type="compositionally biased region" description="Gly residues" evidence="3">
    <location>
        <begin position="40"/>
        <end position="50"/>
    </location>
</feature>